<evidence type="ECO:0000313" key="2">
    <source>
        <dbReference type="EMBL" id="CAH9075479.1"/>
    </source>
</evidence>
<dbReference type="Proteomes" id="UP001152523">
    <property type="component" value="Unassembled WGS sequence"/>
</dbReference>
<reference evidence="2" key="1">
    <citation type="submission" date="2022-07" db="EMBL/GenBank/DDBJ databases">
        <authorList>
            <person name="Macas J."/>
            <person name="Novak P."/>
            <person name="Neumann P."/>
        </authorList>
    </citation>
    <scope>NUCLEOTIDE SEQUENCE</scope>
</reference>
<protein>
    <submittedName>
        <fullName evidence="2">Uncharacterized protein</fullName>
    </submittedName>
</protein>
<organism evidence="2 3">
    <name type="scientific">Cuscuta epithymum</name>
    <dbReference type="NCBI Taxonomy" id="186058"/>
    <lineage>
        <taxon>Eukaryota</taxon>
        <taxon>Viridiplantae</taxon>
        <taxon>Streptophyta</taxon>
        <taxon>Embryophyta</taxon>
        <taxon>Tracheophyta</taxon>
        <taxon>Spermatophyta</taxon>
        <taxon>Magnoliopsida</taxon>
        <taxon>eudicotyledons</taxon>
        <taxon>Gunneridae</taxon>
        <taxon>Pentapetalae</taxon>
        <taxon>asterids</taxon>
        <taxon>lamiids</taxon>
        <taxon>Solanales</taxon>
        <taxon>Convolvulaceae</taxon>
        <taxon>Cuscuteae</taxon>
        <taxon>Cuscuta</taxon>
        <taxon>Cuscuta subgen. Cuscuta</taxon>
    </lineage>
</organism>
<feature type="region of interest" description="Disordered" evidence="1">
    <location>
        <begin position="22"/>
        <end position="41"/>
    </location>
</feature>
<dbReference type="EMBL" id="CAMAPF010000028">
    <property type="protein sequence ID" value="CAH9075479.1"/>
    <property type="molecule type" value="Genomic_DNA"/>
</dbReference>
<name>A0AAV0CI28_9ASTE</name>
<sequence length="103" mass="11461">MDIMGTEVHLDELSGEEVQMNGLTWGDDVGDGGNPPAPVGVEVNATSREEDEEGVEVESLEKGMLFFPHFWYLVGQTDNSQLQRLSSLNSPWFHTCFQLNMVS</sequence>
<comment type="caution">
    <text evidence="2">The sequence shown here is derived from an EMBL/GenBank/DDBJ whole genome shotgun (WGS) entry which is preliminary data.</text>
</comment>
<evidence type="ECO:0000256" key="1">
    <source>
        <dbReference type="SAM" id="MobiDB-lite"/>
    </source>
</evidence>
<gene>
    <name evidence="2" type="ORF">CEPIT_LOCUS5443</name>
</gene>
<keyword evidence="3" id="KW-1185">Reference proteome</keyword>
<dbReference type="AlphaFoldDB" id="A0AAV0CI28"/>
<proteinExistence type="predicted"/>
<evidence type="ECO:0000313" key="3">
    <source>
        <dbReference type="Proteomes" id="UP001152523"/>
    </source>
</evidence>
<accession>A0AAV0CI28</accession>